<gene>
    <name evidence="5" type="ORF">SMF913_26107</name>
</gene>
<evidence type="ECO:0000259" key="2">
    <source>
        <dbReference type="Pfam" id="PF07944"/>
    </source>
</evidence>
<keyword evidence="6" id="KW-1185">Reference proteome</keyword>
<proteinExistence type="predicted"/>
<evidence type="ECO:0008006" key="7">
    <source>
        <dbReference type="Google" id="ProtNLM"/>
    </source>
</evidence>
<dbReference type="SUPFAM" id="SSF48208">
    <property type="entry name" value="Six-hairpin glycosidases"/>
    <property type="match status" value="1"/>
</dbReference>
<evidence type="ECO:0000259" key="4">
    <source>
        <dbReference type="Pfam" id="PF20737"/>
    </source>
</evidence>
<dbReference type="InterPro" id="IPR049046">
    <property type="entry name" value="Beta-AFase-like_GH127_middle"/>
</dbReference>
<dbReference type="AlphaFoldDB" id="A0A2J7YRI3"/>
<evidence type="ECO:0000259" key="3">
    <source>
        <dbReference type="Pfam" id="PF20736"/>
    </source>
</evidence>
<protein>
    <recommendedName>
        <fullName evidence="7">Glycoside hydrolase family 127 protein</fullName>
    </recommendedName>
</protein>
<dbReference type="InterPro" id="IPR012878">
    <property type="entry name" value="Beta-AFase-like_GH127_cat"/>
</dbReference>
<feature type="compositionally biased region" description="Gly residues" evidence="1">
    <location>
        <begin position="612"/>
        <end position="642"/>
    </location>
</feature>
<feature type="region of interest" description="Disordered" evidence="1">
    <location>
        <begin position="608"/>
        <end position="648"/>
    </location>
</feature>
<organism evidence="5 6">
    <name type="scientific">Streptomyces malaysiensis</name>
    <dbReference type="NCBI Taxonomy" id="92644"/>
    <lineage>
        <taxon>Bacteria</taxon>
        <taxon>Bacillati</taxon>
        <taxon>Actinomycetota</taxon>
        <taxon>Actinomycetes</taxon>
        <taxon>Kitasatosporales</taxon>
        <taxon>Streptomycetaceae</taxon>
        <taxon>Streptomyces</taxon>
        <taxon>Streptomyces violaceusniger group</taxon>
    </lineage>
</organism>
<dbReference type="Proteomes" id="UP000236520">
    <property type="component" value="Unassembled WGS sequence"/>
</dbReference>
<dbReference type="Pfam" id="PF20736">
    <property type="entry name" value="Glyco_hydro127M"/>
    <property type="match status" value="1"/>
</dbReference>
<dbReference type="RefSeq" id="WP_102936315.1">
    <property type="nucleotide sequence ID" value="NZ_JBEXUO010000114.1"/>
</dbReference>
<dbReference type="InterPro" id="IPR049049">
    <property type="entry name" value="Beta-AFase-like_GH127_C"/>
</dbReference>
<feature type="domain" description="Non-reducing end beta-L-arabinofuranosidase-like GH127 C-terminal" evidence="4">
    <location>
        <begin position="528"/>
        <end position="674"/>
    </location>
</feature>
<dbReference type="GO" id="GO:0005975">
    <property type="term" value="P:carbohydrate metabolic process"/>
    <property type="evidence" value="ECO:0007669"/>
    <property type="project" value="InterPro"/>
</dbReference>
<evidence type="ECO:0000313" key="5">
    <source>
        <dbReference type="EMBL" id="PNG90642.1"/>
    </source>
</evidence>
<feature type="domain" description="Non-reducing end beta-L-arabinofuranosidase-like GH127 middle" evidence="3">
    <location>
        <begin position="436"/>
        <end position="525"/>
    </location>
</feature>
<evidence type="ECO:0000256" key="1">
    <source>
        <dbReference type="SAM" id="MobiDB-lite"/>
    </source>
</evidence>
<comment type="caution">
    <text evidence="5">The sequence shown here is derived from an EMBL/GenBank/DDBJ whole genome shotgun (WGS) entry which is preliminary data.</text>
</comment>
<dbReference type="InterPro" id="IPR049174">
    <property type="entry name" value="Beta-AFase-like"/>
</dbReference>
<feature type="region of interest" description="Disordered" evidence="1">
    <location>
        <begin position="225"/>
        <end position="246"/>
    </location>
</feature>
<dbReference type="Pfam" id="PF20737">
    <property type="entry name" value="Glyco_hydro127C"/>
    <property type="match status" value="1"/>
</dbReference>
<sequence>MSAGPIRLSEAAHTALRPATAARITGGFWAARRRVNAEVSVAQGPDRLERAGNLANLRAAAGAEAARSGFRGDFPFQDSDVHKWLEAASWRLADGGEGPAEEELSRQVERLAGLVAAAQAEDGYLQTYYQLGPDARRWAEPHWGHELYCAGHLLQAAVAHHRATGRDGLLAVAVRCADLVDATFGPGKDETVCGHPEIETALVELYRETGERRYLELAGHFVDRRGRGSLGDGPPEGSPGPRPGAPYWQDHVPVREATAVTGHAVRQLYLLAGAADVAAETGDTGLRDALVRLWEDMAATKTYLTGGVGSRHELESFGDAYELPPDRAYAETCAAVAAIHFGWRMALLTGEARYSDLVERTLFNGFASGVSLDGERWLYVNPLHVREDDEHRKAATGDQNTHRTPWFRCACCPPNVMRLLASLPHYMASGDAEGLQLHQYASGSYEAGGGAVRVGTGYPWEGRIAVVVDAAPRDADWTLSLRIPHWARTYEATVGGEPVAERAEDGWLRLRRRWRPGETVVLSLALDPRLTRPDPRVDGVRGCAAIERGPLVYCLERPDQPAGLRLDDIALAPGAALSAEHRPELLGGVTVITSRAQCRPVARDGWWPYRDGGTGSRGGAGGADVGSGGEADGADVGSGGEADGAEVPEPVRVTAIPYYAWANREPGAMRVWLPVQDPPG</sequence>
<name>A0A2J7YRI3_STRMQ</name>
<accession>A0A2J7YRI3</accession>
<dbReference type="InterPro" id="IPR008928">
    <property type="entry name" value="6-hairpin_glycosidase_sf"/>
</dbReference>
<reference evidence="5 6" key="1">
    <citation type="submission" date="2015-09" db="EMBL/GenBank/DDBJ databases">
        <title>Genome sequence, genome mining and natural product profiling of a biocontrol bacterium Streptomyces malaysiensis F913.</title>
        <authorList>
            <person name="Xu Y."/>
            <person name="Wei J."/>
            <person name="Xie J."/>
            <person name="Li T."/>
            <person name="Zhou Z."/>
        </authorList>
    </citation>
    <scope>NUCLEOTIDE SEQUENCE [LARGE SCALE GENOMIC DNA]</scope>
    <source>
        <strain evidence="5 6">F913</strain>
    </source>
</reference>
<dbReference type="EMBL" id="LJIW01000002">
    <property type="protein sequence ID" value="PNG90642.1"/>
    <property type="molecule type" value="Genomic_DNA"/>
</dbReference>
<dbReference type="PANTHER" id="PTHR43465:SF2">
    <property type="entry name" value="DUF1680 DOMAIN PROTEIN (AFU_ORTHOLOGUE AFUA_1G08910)"/>
    <property type="match status" value="1"/>
</dbReference>
<feature type="domain" description="Non-reducing end beta-L-arabinofuranosidase-like GH127 catalytic" evidence="2">
    <location>
        <begin position="23"/>
        <end position="424"/>
    </location>
</feature>
<dbReference type="PANTHER" id="PTHR43465">
    <property type="entry name" value="DUF1680 DOMAIN PROTEIN (AFU_ORTHOLOGUE AFUA_1G08910)"/>
    <property type="match status" value="1"/>
</dbReference>
<dbReference type="Pfam" id="PF07944">
    <property type="entry name" value="Beta-AFase-like_GH127_cat"/>
    <property type="match status" value="1"/>
</dbReference>
<evidence type="ECO:0000313" key="6">
    <source>
        <dbReference type="Proteomes" id="UP000236520"/>
    </source>
</evidence>